<keyword evidence="3" id="KW-1185">Reference proteome</keyword>
<dbReference type="InterPro" id="IPR026960">
    <property type="entry name" value="RVT-Znf"/>
</dbReference>
<sequence length="192" mass="21734">MEQMTVAEYVTAEGAWRTDMFEAFLPAKVCQKILSVVVDTLSNKEDTLFWTTSPDVNFSTKSAFTLLTPQPPDPDEKLLKTVWSLPVPERVRCFLWQTCTGRIATNSLRFHRKVATNPFCPKCPGSPVTILHTLRDCPPATFFWLRQTGGMQQQDFFTLDQKSWLCSNLSSTDAVATGMPWPAFFSTALWLI</sequence>
<dbReference type="EMBL" id="OZ034822">
    <property type="protein sequence ID" value="CAL1414740.1"/>
    <property type="molecule type" value="Genomic_DNA"/>
</dbReference>
<evidence type="ECO:0000313" key="2">
    <source>
        <dbReference type="EMBL" id="CAL1414740.1"/>
    </source>
</evidence>
<protein>
    <recommendedName>
        <fullName evidence="1">Reverse transcriptase zinc-binding domain-containing protein</fullName>
    </recommendedName>
</protein>
<evidence type="ECO:0000259" key="1">
    <source>
        <dbReference type="Pfam" id="PF13966"/>
    </source>
</evidence>
<accession>A0AAV2GZJ8</accession>
<reference evidence="2 3" key="1">
    <citation type="submission" date="2024-04" db="EMBL/GenBank/DDBJ databases">
        <authorList>
            <person name="Fracassetti M."/>
        </authorList>
    </citation>
    <scope>NUCLEOTIDE SEQUENCE [LARGE SCALE GENOMIC DNA]</scope>
</reference>
<dbReference type="Proteomes" id="UP001497516">
    <property type="component" value="Chromosome 9"/>
</dbReference>
<evidence type="ECO:0000313" key="3">
    <source>
        <dbReference type="Proteomes" id="UP001497516"/>
    </source>
</evidence>
<proteinExistence type="predicted"/>
<dbReference type="Pfam" id="PF13966">
    <property type="entry name" value="zf-RVT"/>
    <property type="match status" value="1"/>
</dbReference>
<dbReference type="AlphaFoldDB" id="A0AAV2GZJ8"/>
<gene>
    <name evidence="2" type="ORF">LTRI10_LOCUS53880</name>
</gene>
<feature type="domain" description="Reverse transcriptase zinc-binding" evidence="1">
    <location>
        <begin position="58"/>
        <end position="144"/>
    </location>
</feature>
<name>A0AAV2GZJ8_9ROSI</name>
<organism evidence="2 3">
    <name type="scientific">Linum trigynum</name>
    <dbReference type="NCBI Taxonomy" id="586398"/>
    <lineage>
        <taxon>Eukaryota</taxon>
        <taxon>Viridiplantae</taxon>
        <taxon>Streptophyta</taxon>
        <taxon>Embryophyta</taxon>
        <taxon>Tracheophyta</taxon>
        <taxon>Spermatophyta</taxon>
        <taxon>Magnoliopsida</taxon>
        <taxon>eudicotyledons</taxon>
        <taxon>Gunneridae</taxon>
        <taxon>Pentapetalae</taxon>
        <taxon>rosids</taxon>
        <taxon>fabids</taxon>
        <taxon>Malpighiales</taxon>
        <taxon>Linaceae</taxon>
        <taxon>Linum</taxon>
    </lineage>
</organism>